<evidence type="ECO:0000259" key="19">
    <source>
        <dbReference type="PROSITE" id="PS50865"/>
    </source>
</evidence>
<keyword evidence="5 13" id="KW-0863">Zinc-finger</keyword>
<dbReference type="PANTHER" id="PTHR46453">
    <property type="entry name" value="PROTEIN KINASE C-BINDING PROTEIN 1"/>
    <property type="match status" value="1"/>
</dbReference>
<feature type="compositionally biased region" description="Polar residues" evidence="15">
    <location>
        <begin position="428"/>
        <end position="437"/>
    </location>
</feature>
<keyword evidence="6" id="KW-0862">Zinc</keyword>
<feature type="compositionally biased region" description="Polar residues" evidence="15">
    <location>
        <begin position="467"/>
        <end position="484"/>
    </location>
</feature>
<dbReference type="SUPFAM" id="SSF47370">
    <property type="entry name" value="Bromodomain"/>
    <property type="match status" value="1"/>
</dbReference>
<feature type="compositionally biased region" description="Basic and acidic residues" evidence="15">
    <location>
        <begin position="713"/>
        <end position="733"/>
    </location>
</feature>
<dbReference type="SUPFAM" id="SSF63748">
    <property type="entry name" value="Tudor/PWWP/MBT"/>
    <property type="match status" value="1"/>
</dbReference>
<evidence type="ECO:0000256" key="13">
    <source>
        <dbReference type="PROSITE-ProRule" id="PRU00134"/>
    </source>
</evidence>
<evidence type="ECO:0000256" key="8">
    <source>
        <dbReference type="ARBA" id="ARBA00023015"/>
    </source>
</evidence>
<dbReference type="CDD" id="cd05508">
    <property type="entry name" value="Bromo_RACK7"/>
    <property type="match status" value="1"/>
</dbReference>
<dbReference type="GO" id="GO:0045892">
    <property type="term" value="P:negative regulation of DNA-templated transcription"/>
    <property type="evidence" value="ECO:0007669"/>
    <property type="project" value="UniProtKB-ARBA"/>
</dbReference>
<dbReference type="InterPro" id="IPR037967">
    <property type="entry name" value="ZMYND8_Bromo_dom"/>
</dbReference>
<feature type="region of interest" description="Disordered" evidence="15">
    <location>
        <begin position="577"/>
        <end position="806"/>
    </location>
</feature>
<evidence type="ECO:0000256" key="14">
    <source>
        <dbReference type="SAM" id="Coils"/>
    </source>
</evidence>
<name>I0FQG5_MACMU</name>
<dbReference type="PROSITE" id="PS50865">
    <property type="entry name" value="ZF_MYND_2"/>
    <property type="match status" value="1"/>
</dbReference>
<dbReference type="InterPro" id="IPR036427">
    <property type="entry name" value="Bromodomain-like_sf"/>
</dbReference>
<evidence type="ECO:0000256" key="4">
    <source>
        <dbReference type="ARBA" id="ARBA00022723"/>
    </source>
</evidence>
<evidence type="ECO:0000259" key="17">
    <source>
        <dbReference type="PROSITE" id="PS50016"/>
    </source>
</evidence>
<dbReference type="FunFam" id="2.30.30.140:FF:000003">
    <property type="entry name" value="Protein kinase C-binding protein 1 isoform C"/>
    <property type="match status" value="1"/>
</dbReference>
<feature type="compositionally biased region" description="Basic and acidic residues" evidence="15">
    <location>
        <begin position="601"/>
        <end position="626"/>
    </location>
</feature>
<dbReference type="GO" id="GO:0016301">
    <property type="term" value="F:kinase activity"/>
    <property type="evidence" value="ECO:0007669"/>
    <property type="project" value="UniProtKB-KW"/>
</dbReference>
<dbReference type="AlphaFoldDB" id="I0FQG5"/>
<dbReference type="Gene3D" id="3.30.40.10">
    <property type="entry name" value="Zinc/RING finger domain, C3HC4 (zinc finger)"/>
    <property type="match status" value="1"/>
</dbReference>
<dbReference type="GO" id="GO:0005634">
    <property type="term" value="C:nucleus"/>
    <property type="evidence" value="ECO:0007669"/>
    <property type="project" value="UniProtKB-SubCell"/>
</dbReference>
<dbReference type="InterPro" id="IPR019786">
    <property type="entry name" value="Zinc_finger_PHD-type_CS"/>
</dbReference>
<dbReference type="PROSITE" id="PS01360">
    <property type="entry name" value="ZF_MYND_1"/>
    <property type="match status" value="1"/>
</dbReference>
<feature type="compositionally biased region" description="Low complexity" evidence="15">
    <location>
        <begin position="761"/>
        <end position="793"/>
    </location>
</feature>
<evidence type="ECO:0000256" key="11">
    <source>
        <dbReference type="ARBA" id="ARBA00023242"/>
    </source>
</evidence>
<dbReference type="PANTHER" id="PTHR46453:SF3">
    <property type="entry name" value="MYND-TYPE ZINC FINGER-CONTAINING CHROMATIN READER ZMYND8"/>
    <property type="match status" value="1"/>
</dbReference>
<feature type="region of interest" description="Disordered" evidence="15">
    <location>
        <begin position="1020"/>
        <end position="1163"/>
    </location>
</feature>
<dbReference type="InterPro" id="IPR056987">
    <property type="entry name" value="ZMYND8_CC"/>
</dbReference>
<feature type="compositionally biased region" description="Polar residues" evidence="15">
    <location>
        <begin position="491"/>
        <end position="505"/>
    </location>
</feature>
<dbReference type="Pfam" id="PF00855">
    <property type="entry name" value="PWWP"/>
    <property type="match status" value="1"/>
</dbReference>
<dbReference type="Gene3D" id="2.30.30.140">
    <property type="match status" value="1"/>
</dbReference>
<evidence type="ECO:0000256" key="1">
    <source>
        <dbReference type="ARBA" id="ARBA00004123"/>
    </source>
</evidence>
<evidence type="ECO:0000256" key="12">
    <source>
        <dbReference type="PROSITE-ProRule" id="PRU00035"/>
    </source>
</evidence>
<dbReference type="Pfam" id="PF00628">
    <property type="entry name" value="PHD"/>
    <property type="match status" value="1"/>
</dbReference>
<evidence type="ECO:0000256" key="6">
    <source>
        <dbReference type="ARBA" id="ARBA00022833"/>
    </source>
</evidence>
<evidence type="ECO:0000256" key="3">
    <source>
        <dbReference type="ARBA" id="ARBA00022454"/>
    </source>
</evidence>
<feature type="domain" description="PHD-type" evidence="17">
    <location>
        <begin position="83"/>
        <end position="128"/>
    </location>
</feature>
<evidence type="ECO:0000256" key="15">
    <source>
        <dbReference type="SAM" id="MobiDB-lite"/>
    </source>
</evidence>
<evidence type="ECO:0000256" key="2">
    <source>
        <dbReference type="ARBA" id="ARBA00004286"/>
    </source>
</evidence>
<dbReference type="SMART" id="SM00297">
    <property type="entry name" value="BROMO"/>
    <property type="match status" value="1"/>
</dbReference>
<dbReference type="SUPFAM" id="SSF57903">
    <property type="entry name" value="FYVE/PHD zinc finger"/>
    <property type="match status" value="1"/>
</dbReference>
<keyword evidence="14" id="KW-0175">Coiled coil</keyword>
<comment type="subcellular location">
    <subcellularLocation>
        <location evidence="2">Chromosome</location>
    </subcellularLocation>
    <subcellularLocation>
        <location evidence="1">Nucleus</location>
    </subcellularLocation>
</comment>
<evidence type="ECO:0000259" key="16">
    <source>
        <dbReference type="PROSITE" id="PS50014"/>
    </source>
</evidence>
<dbReference type="InterPro" id="IPR001487">
    <property type="entry name" value="Bromodomain"/>
</dbReference>
<keyword evidence="3" id="KW-0158">Chromosome</keyword>
<feature type="compositionally biased region" description="Basic and acidic residues" evidence="15">
    <location>
        <begin position="1152"/>
        <end position="1163"/>
    </location>
</feature>
<dbReference type="PROSITE" id="PS50014">
    <property type="entry name" value="BROMODOMAIN_2"/>
    <property type="match status" value="1"/>
</dbReference>
<evidence type="ECO:0000256" key="9">
    <source>
        <dbReference type="ARBA" id="ARBA00023117"/>
    </source>
</evidence>
<dbReference type="InterPro" id="IPR021931">
    <property type="entry name" value="ZMYND8"/>
</dbReference>
<feature type="compositionally biased region" description="Low complexity" evidence="15">
    <location>
        <begin position="1034"/>
        <end position="1052"/>
    </location>
</feature>
<dbReference type="SMART" id="SM00293">
    <property type="entry name" value="PWWP"/>
    <property type="match status" value="1"/>
</dbReference>
<dbReference type="FunFam" id="6.10.140.2220:FF:000002">
    <property type="entry name" value="Protein kinase C-binding protein 1 isoform C"/>
    <property type="match status" value="1"/>
</dbReference>
<dbReference type="Gene3D" id="6.10.140.2220">
    <property type="match status" value="1"/>
</dbReference>
<protein>
    <submittedName>
        <fullName evidence="20">Protein kinase C-binding protein 1 isoform a</fullName>
    </submittedName>
</protein>
<keyword evidence="20" id="KW-0418">Kinase</keyword>
<keyword evidence="11" id="KW-0539">Nucleus</keyword>
<evidence type="ECO:0000256" key="5">
    <source>
        <dbReference type="ARBA" id="ARBA00022771"/>
    </source>
</evidence>
<reference evidence="20" key="1">
    <citation type="journal article" date="2014" name="Biol. Direct">
        <title>A new rhesus macaque assembly and annotation for next-generation sequencing analyses.</title>
        <authorList>
            <person name="Zimin A.V."/>
            <person name="Cornish A.S."/>
            <person name="Maudhoo M.D."/>
            <person name="Gibbs R.M."/>
            <person name="Zhang X."/>
            <person name="Pandey S."/>
            <person name="Meehan D.T."/>
            <person name="Wipfler K."/>
            <person name="Bosinger S.E."/>
            <person name="Johnson Z.P."/>
            <person name="Tharp G.K."/>
            <person name="Marcais G."/>
            <person name="Roberts M."/>
            <person name="Ferguson B."/>
            <person name="Fox H.S."/>
            <person name="Treangen T."/>
            <person name="Salzberg S.L."/>
            <person name="Yorke J.A."/>
            <person name="Norgren R.B.Jr."/>
        </authorList>
    </citation>
    <scope>NUCLEOTIDE SEQUENCE</scope>
    <source>
        <tissue evidence="20">Testis</tissue>
    </source>
</reference>
<proteinExistence type="evidence at transcript level"/>
<feature type="region of interest" description="Disordered" evidence="15">
    <location>
        <begin position="407"/>
        <end position="505"/>
    </location>
</feature>
<evidence type="ECO:0000259" key="18">
    <source>
        <dbReference type="PROSITE" id="PS50812"/>
    </source>
</evidence>
<dbReference type="PROSITE" id="PS01359">
    <property type="entry name" value="ZF_PHD_1"/>
    <property type="match status" value="1"/>
</dbReference>
<evidence type="ECO:0000256" key="10">
    <source>
        <dbReference type="ARBA" id="ARBA00023163"/>
    </source>
</evidence>
<dbReference type="InterPro" id="IPR011011">
    <property type="entry name" value="Znf_FYVE_PHD"/>
</dbReference>
<dbReference type="InterPro" id="IPR044075">
    <property type="entry name" value="PRKCBP1_PHD"/>
</dbReference>
<dbReference type="InterPro" id="IPR019787">
    <property type="entry name" value="Znf_PHD-finger"/>
</dbReference>
<keyword evidence="10" id="KW-0804">Transcription</keyword>
<feature type="compositionally biased region" description="Basic and acidic residues" evidence="15">
    <location>
        <begin position="580"/>
        <end position="592"/>
    </location>
</feature>
<dbReference type="GO" id="GO:0005694">
    <property type="term" value="C:chromosome"/>
    <property type="evidence" value="ECO:0007669"/>
    <property type="project" value="UniProtKB-SubCell"/>
</dbReference>
<dbReference type="Pfam" id="PF23460">
    <property type="entry name" value="ZMYND8_CC"/>
    <property type="match status" value="1"/>
</dbReference>
<keyword evidence="20" id="KW-0808">Transferase</keyword>
<dbReference type="Gene3D" id="1.20.920.10">
    <property type="entry name" value="Bromodomain-like"/>
    <property type="match status" value="1"/>
</dbReference>
<dbReference type="Pfam" id="PF24324">
    <property type="entry name" value="MYND_ZMYND11_ZMYD8"/>
    <property type="match status" value="1"/>
</dbReference>
<keyword evidence="7" id="KW-0156">Chromatin regulator</keyword>
<sequence length="1163" mass="128686">MHPQSLAEEEIKTEQEVVEGMDISTRSKDPGSAERTAQKRKFPSPPHSSNGHSPQDTSTSPIKKKKKPGLLNSNNKEQDGRNDFYCWVCHREGQVLCCELCPRVYHAKCLRLTSEPEGDWFCPECEKITVAECIETQSKAMTMLTIEQLSYLLKFAIQKMKQPGTDAFQKPVPLEQHPDYAEYIFHPMDLCTLEKNAKKKMYGCTEAFLADAKWILHNCIIYNGGNHKLTQIAKVVIKICEHEMNEIEVCPECYLAACQKRDNWFCEPCSNPHPLVWAKLKGFPFWPAKALRDKDGQVDARFFGQHDRAWVPINNCYLMSKEIPFSVKKTKSIFNSAMQEMEVYVENIRRKFGVFNYSPFRTPYTPNSQYQMLLDPTNPSAGTAKIDKQEKVKLNFDMTASPKILMSKPVLSGGTGRRISLSDMPRSPMSTNSSVHTGSDVEQDAEKKATSSHFSASEESMDFLDKSTASPASTKTGQAGSLSGSPKPFSPQLSTPITTKMDKTSTTGSILNLNLDRSKAEMDLKELSESVQQQSTPVPLISPKRQIRSRFQLNLDKTIESCKAQLGINEISEDVYTAVEHSDSEDSEKSDSSDSEYISDDEQKSKNEPEDTEDKEGCRMDKEPSAVKKKPKPTNPVEIKEELKSTSPASEKTDPGAVKDKASPEPEKDFSEKAKPSPHPTKDKLKGKDETDSPTVHLGLDSDSESELVIDLGEDHSGREGRKNKKEPKEPSPKQDVVGKAPPSTTAGSQSPPETPVLTRSSAQTPAAGATATTSTSSTVTVTAPAPATTGSPVKKQRPLLPKETAPAVQRVVWNSSTVQQKEITQSPSTATITLVTSTQSSPLVTSSGSTSTLVSSVNADLPIATASADVAADIAKYTSKMMDAIKGTMTEIYNDLSKNTTGSTIAEIRRLRIEIEKLQWLHQQELSEMKHNLELTMAEMRQSLEQERDRLIAEVKKQLELEKQQAVDETKKKQWCANCKKEAIFYCCWNTSYCDYPCQQAHWPEHMKSCTQSATAPQQEADAEVNTETLNKSSQGSSSSTQSAPSETASASKEKETSTEKSKDSGSTLDLSGSRETPSSILLGSNQGSVSKRCDKQPAYAPTTTDHQPHPNYPAQKYHSRSSKSSWSSSDEKRGSTRAEHNSSTSTKSLLPKESRLDTFWD</sequence>
<dbReference type="GO" id="GO:0008270">
    <property type="term" value="F:zinc ion binding"/>
    <property type="evidence" value="ECO:0007669"/>
    <property type="project" value="UniProtKB-KW"/>
</dbReference>
<feature type="compositionally biased region" description="Polar residues" evidence="15">
    <location>
        <begin position="743"/>
        <end position="752"/>
    </location>
</feature>
<feature type="compositionally biased region" description="Basic and acidic residues" evidence="15">
    <location>
        <begin position="1131"/>
        <end position="1142"/>
    </location>
</feature>
<evidence type="ECO:0000313" key="20">
    <source>
        <dbReference type="EMBL" id="AFI36691.1"/>
    </source>
</evidence>
<dbReference type="SMART" id="SM00249">
    <property type="entry name" value="PHD"/>
    <property type="match status" value="1"/>
</dbReference>
<feature type="domain" description="MYND-type" evidence="19">
    <location>
        <begin position="977"/>
        <end position="1011"/>
    </location>
</feature>
<dbReference type="Pfam" id="PF12064">
    <property type="entry name" value="DUF3544"/>
    <property type="match status" value="1"/>
</dbReference>
<dbReference type="CDD" id="cd20160">
    <property type="entry name" value="PWWP_PRKCBP1"/>
    <property type="match status" value="1"/>
</dbReference>
<feature type="region of interest" description="Disordered" evidence="15">
    <location>
        <begin position="1"/>
        <end position="76"/>
    </location>
</feature>
<keyword evidence="9 12" id="KW-0103">Bromodomain</keyword>
<feature type="compositionally biased region" description="Basic and acidic residues" evidence="15">
    <location>
        <begin position="651"/>
        <end position="691"/>
    </location>
</feature>
<feature type="compositionally biased region" description="Polar residues" evidence="15">
    <location>
        <begin position="1070"/>
        <end position="1091"/>
    </location>
</feature>
<dbReference type="InterPro" id="IPR002893">
    <property type="entry name" value="Znf_MYND"/>
</dbReference>
<dbReference type="GO" id="GO:0140006">
    <property type="term" value="F:histone H3 reader activity"/>
    <property type="evidence" value="ECO:0007669"/>
    <property type="project" value="UniProtKB-ARBA"/>
</dbReference>
<dbReference type="PROSITE" id="PS50016">
    <property type="entry name" value="ZF_PHD_2"/>
    <property type="match status" value="1"/>
</dbReference>
<keyword evidence="4" id="KW-0479">Metal-binding</keyword>
<dbReference type="EMBL" id="JV046620">
    <property type="protein sequence ID" value="AFI36691.1"/>
    <property type="molecule type" value="mRNA"/>
</dbReference>
<accession>I0FQG5</accession>
<feature type="compositionally biased region" description="Basic and acidic residues" evidence="15">
    <location>
        <begin position="1053"/>
        <end position="1065"/>
    </location>
</feature>
<dbReference type="SUPFAM" id="SSF144232">
    <property type="entry name" value="HIT/MYND zinc finger-like"/>
    <property type="match status" value="1"/>
</dbReference>
<feature type="domain" description="PWWP" evidence="18">
    <location>
        <begin position="272"/>
        <end position="322"/>
    </location>
</feature>
<feature type="coiled-coil region" evidence="14">
    <location>
        <begin position="924"/>
        <end position="973"/>
    </location>
</feature>
<organism evidence="20">
    <name type="scientific">Macaca mulatta</name>
    <name type="common">Rhesus macaque</name>
    <dbReference type="NCBI Taxonomy" id="9544"/>
    <lineage>
        <taxon>Eukaryota</taxon>
        <taxon>Metazoa</taxon>
        <taxon>Chordata</taxon>
        <taxon>Craniata</taxon>
        <taxon>Vertebrata</taxon>
        <taxon>Euteleostomi</taxon>
        <taxon>Mammalia</taxon>
        <taxon>Eutheria</taxon>
        <taxon>Euarchontoglires</taxon>
        <taxon>Primates</taxon>
        <taxon>Haplorrhini</taxon>
        <taxon>Catarrhini</taxon>
        <taxon>Cercopithecidae</taxon>
        <taxon>Cercopithecinae</taxon>
        <taxon>Macaca</taxon>
    </lineage>
</organism>
<dbReference type="InterPro" id="IPR013083">
    <property type="entry name" value="Znf_RING/FYVE/PHD"/>
</dbReference>
<dbReference type="Pfam" id="PF00439">
    <property type="entry name" value="Bromodomain"/>
    <property type="match status" value="1"/>
</dbReference>
<dbReference type="InterPro" id="IPR057053">
    <property type="entry name" value="MYND_ZMYND11_ZMYD8"/>
</dbReference>
<feature type="domain" description="Bromo" evidence="16">
    <location>
        <begin position="160"/>
        <end position="230"/>
    </location>
</feature>
<dbReference type="InterPro" id="IPR000313">
    <property type="entry name" value="PWWP_dom"/>
</dbReference>
<keyword evidence="8" id="KW-0805">Transcription regulation</keyword>
<gene>
    <name evidence="20" type="primary">ZMYND8</name>
</gene>
<dbReference type="CDD" id="cd15538">
    <property type="entry name" value="PHD_PRKCBP1"/>
    <property type="match status" value="1"/>
</dbReference>
<dbReference type="PROSITE" id="PS50812">
    <property type="entry name" value="PWWP"/>
    <property type="match status" value="1"/>
</dbReference>
<dbReference type="FunFam" id="1.20.920.10:FF:000005">
    <property type="entry name" value="protein kinase C-binding protein 1 isoform X2"/>
    <property type="match status" value="1"/>
</dbReference>
<evidence type="ECO:0000256" key="7">
    <source>
        <dbReference type="ARBA" id="ARBA00022853"/>
    </source>
</evidence>
<dbReference type="InterPro" id="IPR001965">
    <property type="entry name" value="Znf_PHD"/>
</dbReference>